<comment type="subcellular location">
    <subcellularLocation>
        <location evidence="1">Cell membrane</location>
        <topology evidence="1">Multi-pass membrane protein</topology>
    </subcellularLocation>
</comment>
<evidence type="ECO:0000313" key="10">
    <source>
        <dbReference type="Proteomes" id="UP001589693"/>
    </source>
</evidence>
<evidence type="ECO:0000256" key="4">
    <source>
        <dbReference type="ARBA" id="ARBA00022692"/>
    </source>
</evidence>
<evidence type="ECO:0000256" key="8">
    <source>
        <dbReference type="SAM" id="Phobius"/>
    </source>
</evidence>
<keyword evidence="6 8" id="KW-0472">Membrane</keyword>
<evidence type="ECO:0000256" key="2">
    <source>
        <dbReference type="ARBA" id="ARBA00022475"/>
    </source>
</evidence>
<dbReference type="EMBL" id="JBHLZU010000002">
    <property type="protein sequence ID" value="MFB9902771.1"/>
    <property type="molecule type" value="Genomic_DNA"/>
</dbReference>
<evidence type="ECO:0000256" key="3">
    <source>
        <dbReference type="ARBA" id="ARBA00022679"/>
    </source>
</evidence>
<dbReference type="RefSeq" id="WP_377849864.1">
    <property type="nucleotide sequence ID" value="NZ_JBHLZU010000002.1"/>
</dbReference>
<evidence type="ECO:0000256" key="6">
    <source>
        <dbReference type="ARBA" id="ARBA00023136"/>
    </source>
</evidence>
<sequence length="405" mass="42824">MTTLETVLRRPAVAAAGAVIALALALWQVSGAPIVDLDVYRAGGEAWLTGRNLFDEEFPPRPLVYPLPFIYPPISAVLFSVLTVLPLEALGYLMATATVLALLATCVVVARHSGMDRAAALGLGGVVCALSVLSEPVRGTIDLGQINVLLMALVVADCLLPRTPWPRGLLIGIAAGIKLTPAIFVLYFIASGRWRVALTIVTSFVGTIALGFALAAEDSARYWFSTVFTIDNMVGAGFVTNQSIRGVLARFGLDKAQVFPLWAAGVAIVLAVAWFAMRRLLSVGAELPAVLVIAAAGLLCSPISWSNHWVWVAAAATGLAVAVARKPRWSLIGPGLAVLVLFLGPHQYVPSGHGAELTWTGITWLSGNAFFLTAVAGLVTTAVVTARRRRPPGVPPRPRYAHQSN</sequence>
<keyword evidence="4 8" id="KW-0812">Transmembrane</keyword>
<proteinExistence type="inferred from homology"/>
<feature type="transmembrane region" description="Helical" evidence="8">
    <location>
        <begin position="308"/>
        <end position="324"/>
    </location>
</feature>
<feature type="transmembrane region" description="Helical" evidence="8">
    <location>
        <begin position="361"/>
        <end position="384"/>
    </location>
</feature>
<organism evidence="9 10">
    <name type="scientific">Allokutzneria oryzae</name>
    <dbReference type="NCBI Taxonomy" id="1378989"/>
    <lineage>
        <taxon>Bacteria</taxon>
        <taxon>Bacillati</taxon>
        <taxon>Actinomycetota</taxon>
        <taxon>Actinomycetes</taxon>
        <taxon>Pseudonocardiales</taxon>
        <taxon>Pseudonocardiaceae</taxon>
        <taxon>Allokutzneria</taxon>
    </lineage>
</organism>
<gene>
    <name evidence="9" type="ORF">ACFFQA_02345</name>
</gene>
<protein>
    <submittedName>
        <fullName evidence="9">Glycosyltransferase 87 family protein</fullName>
    </submittedName>
</protein>
<comment type="similarity">
    <text evidence="7">Belongs to the glycosyltransferase 87 family.</text>
</comment>
<evidence type="ECO:0000256" key="7">
    <source>
        <dbReference type="ARBA" id="ARBA00024033"/>
    </source>
</evidence>
<feature type="transmembrane region" description="Helical" evidence="8">
    <location>
        <begin position="331"/>
        <end position="349"/>
    </location>
</feature>
<dbReference type="Pfam" id="PF09594">
    <property type="entry name" value="GT87"/>
    <property type="match status" value="1"/>
</dbReference>
<evidence type="ECO:0000256" key="1">
    <source>
        <dbReference type="ARBA" id="ARBA00004651"/>
    </source>
</evidence>
<keyword evidence="2" id="KW-1003">Cell membrane</keyword>
<keyword evidence="10" id="KW-1185">Reference proteome</keyword>
<comment type="caution">
    <text evidence="9">The sequence shown here is derived from an EMBL/GenBank/DDBJ whole genome shotgun (WGS) entry which is preliminary data.</text>
</comment>
<feature type="transmembrane region" description="Helical" evidence="8">
    <location>
        <begin position="92"/>
        <end position="112"/>
    </location>
</feature>
<evidence type="ECO:0000256" key="5">
    <source>
        <dbReference type="ARBA" id="ARBA00022989"/>
    </source>
</evidence>
<keyword evidence="5 8" id="KW-1133">Transmembrane helix</keyword>
<dbReference type="Proteomes" id="UP001589693">
    <property type="component" value="Unassembled WGS sequence"/>
</dbReference>
<keyword evidence="3" id="KW-0808">Transferase</keyword>
<evidence type="ECO:0000313" key="9">
    <source>
        <dbReference type="EMBL" id="MFB9902771.1"/>
    </source>
</evidence>
<feature type="transmembrane region" description="Helical" evidence="8">
    <location>
        <begin position="259"/>
        <end position="277"/>
    </location>
</feature>
<reference evidence="9 10" key="1">
    <citation type="submission" date="2024-09" db="EMBL/GenBank/DDBJ databases">
        <authorList>
            <person name="Sun Q."/>
            <person name="Mori K."/>
        </authorList>
    </citation>
    <scope>NUCLEOTIDE SEQUENCE [LARGE SCALE GENOMIC DNA]</scope>
    <source>
        <strain evidence="9 10">TBRC 7907</strain>
    </source>
</reference>
<name>A0ABV5ZPF0_9PSEU</name>
<dbReference type="InterPro" id="IPR018584">
    <property type="entry name" value="GT87"/>
</dbReference>
<accession>A0ABV5ZPF0</accession>
<feature type="transmembrane region" description="Helical" evidence="8">
    <location>
        <begin position="63"/>
        <end position="85"/>
    </location>
</feature>
<feature type="transmembrane region" description="Helical" evidence="8">
    <location>
        <begin position="169"/>
        <end position="189"/>
    </location>
</feature>
<feature type="transmembrane region" description="Helical" evidence="8">
    <location>
        <begin position="196"/>
        <end position="216"/>
    </location>
</feature>